<reference evidence="2 3" key="1">
    <citation type="submission" date="2014-08" db="EMBL/GenBank/DDBJ databases">
        <authorList>
            <person name="Sibley D."/>
            <person name="Venepally P."/>
            <person name="Karamycheva S."/>
            <person name="Hadjithomas M."/>
            <person name="Khan A."/>
            <person name="Brunk B."/>
            <person name="Roos D."/>
            <person name="Caler E."/>
            <person name="Lorenzi H."/>
        </authorList>
    </citation>
    <scope>NUCLEOTIDE SEQUENCE [LARGE SCALE GENOMIC DNA]</scope>
    <source>
        <strain evidence="2 3">VAND</strain>
    </source>
</reference>
<sequence>MRFVGCMRGWVRGYWLCVVMQSVWEMVDRFVQAREVRDQNDSGACGFVGSRRKRCVGGVAMCRFRRRWQPEVRRRSGRNCRRVGCGGATCSGRCMVCDSSSACADG</sequence>
<evidence type="ECO:0000256" key="1">
    <source>
        <dbReference type="SAM" id="SignalP"/>
    </source>
</evidence>
<dbReference type="EMBL" id="AEYJ02001964">
    <property type="protein sequence ID" value="KFG99253.1"/>
    <property type="molecule type" value="Genomic_DNA"/>
</dbReference>
<proteinExistence type="predicted"/>
<feature type="chain" id="PRO_5001813297" description="Secreted protein" evidence="1">
    <location>
        <begin position="26"/>
        <end position="106"/>
    </location>
</feature>
<accession>A0A086PFX2</accession>
<comment type="caution">
    <text evidence="2">The sequence shown here is derived from an EMBL/GenBank/DDBJ whole genome shotgun (WGS) entry which is preliminary data.</text>
</comment>
<evidence type="ECO:0000313" key="3">
    <source>
        <dbReference type="Proteomes" id="UP000028840"/>
    </source>
</evidence>
<keyword evidence="1" id="KW-0732">Signal</keyword>
<name>A0A086PFX2_TOXGO</name>
<dbReference type="VEuPathDB" id="ToxoDB:TGVAND_438940"/>
<organism evidence="2 3">
    <name type="scientific">Toxoplasma gondii VAND</name>
    <dbReference type="NCBI Taxonomy" id="933077"/>
    <lineage>
        <taxon>Eukaryota</taxon>
        <taxon>Sar</taxon>
        <taxon>Alveolata</taxon>
        <taxon>Apicomplexa</taxon>
        <taxon>Conoidasida</taxon>
        <taxon>Coccidia</taxon>
        <taxon>Eucoccidiorida</taxon>
        <taxon>Eimeriorina</taxon>
        <taxon>Sarcocystidae</taxon>
        <taxon>Toxoplasma</taxon>
    </lineage>
</organism>
<evidence type="ECO:0000313" key="2">
    <source>
        <dbReference type="EMBL" id="KFG99253.1"/>
    </source>
</evidence>
<dbReference type="Proteomes" id="UP000028840">
    <property type="component" value="Unassembled WGS sequence"/>
</dbReference>
<evidence type="ECO:0008006" key="4">
    <source>
        <dbReference type="Google" id="ProtNLM"/>
    </source>
</evidence>
<protein>
    <recommendedName>
        <fullName evidence="4">Secreted protein</fullName>
    </recommendedName>
</protein>
<gene>
    <name evidence="2" type="ORF">TGVAND_438940</name>
</gene>
<reference evidence="2 3" key="2">
    <citation type="journal article" date="2015" name="Eukaryot. Cell">
        <title>Genetic mapping reveals that sinefungin resistance in Toxoplasma gondii is controlled by a putative amino acid transporter locus that can be used as a negative selectable marker.</title>
        <authorList>
            <person name="Behnke M.S."/>
            <person name="Khan A."/>
            <person name="Sibley L.D."/>
        </authorList>
    </citation>
    <scope>NUCLEOTIDE SEQUENCE [LARGE SCALE GENOMIC DNA]</scope>
    <source>
        <strain evidence="2 3">VAND</strain>
    </source>
</reference>
<feature type="signal peptide" evidence="1">
    <location>
        <begin position="1"/>
        <end position="25"/>
    </location>
</feature>
<dbReference type="AlphaFoldDB" id="A0A086PFX2"/>